<dbReference type="InterPro" id="IPR008991">
    <property type="entry name" value="Translation_prot_SH3-like_sf"/>
</dbReference>
<sequence>MASFAAFSVGSSSFLSSGVAQLQQSRQNTSSSRVQPVTMMVKRWVKQEMTENGKPVRVKMHVRKGDTVQVIAGADKGKVSEVEEVYTKTGKILVKDVNIKTKHVKPRSQEEAGQITEMSAPIAHSNVMLYSKEKETRSRVGYRVEDGKKVRYLVKTGSVML</sequence>
<dbReference type="GO" id="GO:1990904">
    <property type="term" value="C:ribonucleoprotein complex"/>
    <property type="evidence" value="ECO:0007669"/>
    <property type="project" value="UniProtKB-KW"/>
</dbReference>
<proteinExistence type="inferred from homology"/>
<dbReference type="GO" id="GO:0006412">
    <property type="term" value="P:translation"/>
    <property type="evidence" value="ECO:0007669"/>
    <property type="project" value="InterPro"/>
</dbReference>
<protein>
    <recommendedName>
        <fullName evidence="4">KOW domain-containing protein</fullName>
    </recommendedName>
</protein>
<dbReference type="InterPro" id="IPR014722">
    <property type="entry name" value="Rib_uL2_dom2"/>
</dbReference>
<comment type="similarity">
    <text evidence="1">Belongs to the universal ribosomal protein uL24 family.</text>
</comment>
<name>A0AAE0G6H1_9CHLO</name>
<organism evidence="5 6">
    <name type="scientific">Cymbomonas tetramitiformis</name>
    <dbReference type="NCBI Taxonomy" id="36881"/>
    <lineage>
        <taxon>Eukaryota</taxon>
        <taxon>Viridiplantae</taxon>
        <taxon>Chlorophyta</taxon>
        <taxon>Pyramimonadophyceae</taxon>
        <taxon>Pyramimonadales</taxon>
        <taxon>Pyramimonadaceae</taxon>
        <taxon>Cymbomonas</taxon>
    </lineage>
</organism>
<dbReference type="CDD" id="cd06089">
    <property type="entry name" value="KOW_RPL26"/>
    <property type="match status" value="1"/>
</dbReference>
<dbReference type="Pfam" id="PF00467">
    <property type="entry name" value="KOW"/>
    <property type="match status" value="1"/>
</dbReference>
<dbReference type="SMART" id="SM00739">
    <property type="entry name" value="KOW"/>
    <property type="match status" value="1"/>
</dbReference>
<gene>
    <name evidence="5" type="ORF">CYMTET_19306</name>
</gene>
<evidence type="ECO:0000313" key="5">
    <source>
        <dbReference type="EMBL" id="KAK3272398.1"/>
    </source>
</evidence>
<evidence type="ECO:0000259" key="4">
    <source>
        <dbReference type="SMART" id="SM00739"/>
    </source>
</evidence>
<accession>A0AAE0G6H1</accession>
<comment type="caution">
    <text evidence="5">The sequence shown here is derived from an EMBL/GenBank/DDBJ whole genome shotgun (WGS) entry which is preliminary data.</text>
</comment>
<dbReference type="Proteomes" id="UP001190700">
    <property type="component" value="Unassembled WGS sequence"/>
</dbReference>
<keyword evidence="3" id="KW-0687">Ribonucleoprotein</keyword>
<dbReference type="InterPro" id="IPR041988">
    <property type="entry name" value="Ribosomal_uL24_KOW"/>
</dbReference>
<keyword evidence="6" id="KW-1185">Reference proteome</keyword>
<keyword evidence="2" id="KW-0689">Ribosomal protein</keyword>
<evidence type="ECO:0000256" key="3">
    <source>
        <dbReference type="ARBA" id="ARBA00023274"/>
    </source>
</evidence>
<dbReference type="InterPro" id="IPR057264">
    <property type="entry name" value="Ribosomal_uL24_C"/>
</dbReference>
<dbReference type="Gene3D" id="2.30.30.30">
    <property type="match status" value="1"/>
</dbReference>
<dbReference type="HAMAP" id="MF_01326_B">
    <property type="entry name" value="Ribosomal_uL24_B"/>
    <property type="match status" value="1"/>
</dbReference>
<dbReference type="SUPFAM" id="SSF50104">
    <property type="entry name" value="Translation proteins SH3-like domain"/>
    <property type="match status" value="1"/>
</dbReference>
<dbReference type="EMBL" id="LGRX02008991">
    <property type="protein sequence ID" value="KAK3272398.1"/>
    <property type="molecule type" value="Genomic_DNA"/>
</dbReference>
<dbReference type="InterPro" id="IPR005824">
    <property type="entry name" value="KOW"/>
</dbReference>
<dbReference type="GO" id="GO:0003735">
    <property type="term" value="F:structural constituent of ribosome"/>
    <property type="evidence" value="ECO:0007669"/>
    <property type="project" value="InterPro"/>
</dbReference>
<evidence type="ECO:0000256" key="1">
    <source>
        <dbReference type="ARBA" id="ARBA00010618"/>
    </source>
</evidence>
<dbReference type="Pfam" id="PF17136">
    <property type="entry name" value="ribosomal_L24"/>
    <property type="match status" value="1"/>
</dbReference>
<dbReference type="GO" id="GO:0005840">
    <property type="term" value="C:ribosome"/>
    <property type="evidence" value="ECO:0007669"/>
    <property type="project" value="UniProtKB-KW"/>
</dbReference>
<feature type="domain" description="KOW" evidence="4">
    <location>
        <begin position="61"/>
        <end position="88"/>
    </location>
</feature>
<evidence type="ECO:0000256" key="2">
    <source>
        <dbReference type="ARBA" id="ARBA00022980"/>
    </source>
</evidence>
<reference evidence="5 6" key="1">
    <citation type="journal article" date="2015" name="Genome Biol. Evol.">
        <title>Comparative Genomics of a Bacterivorous Green Alga Reveals Evolutionary Causalities and Consequences of Phago-Mixotrophic Mode of Nutrition.</title>
        <authorList>
            <person name="Burns J.A."/>
            <person name="Paasch A."/>
            <person name="Narechania A."/>
            <person name="Kim E."/>
        </authorList>
    </citation>
    <scope>NUCLEOTIDE SEQUENCE [LARGE SCALE GENOMIC DNA]</scope>
    <source>
        <strain evidence="5 6">PLY_AMNH</strain>
    </source>
</reference>
<dbReference type="PANTHER" id="PTHR12903">
    <property type="entry name" value="MITOCHONDRIAL RIBOSOMAL PROTEIN L24"/>
    <property type="match status" value="1"/>
</dbReference>
<dbReference type="GO" id="GO:0003723">
    <property type="term" value="F:RNA binding"/>
    <property type="evidence" value="ECO:0007669"/>
    <property type="project" value="InterPro"/>
</dbReference>
<dbReference type="AlphaFoldDB" id="A0AAE0G6H1"/>
<dbReference type="InterPro" id="IPR003256">
    <property type="entry name" value="Ribosomal_uL24"/>
</dbReference>
<evidence type="ECO:0000313" key="6">
    <source>
        <dbReference type="Proteomes" id="UP001190700"/>
    </source>
</evidence>
<dbReference type="NCBIfam" id="TIGR01079">
    <property type="entry name" value="rplX_bact"/>
    <property type="match status" value="1"/>
</dbReference>